<name>A0A9P6B3Q0_9AGAM</name>
<sequence length="290" mass="33072">MQNSISWAHFRVGGAPQTSLPKHHGSFLVHFFRSSVCGLHSDIDTSDEEQDYDMEDYDADNIMDQEQPKDFANDDGGHFRQIGYPEHAIAPVYPDHIIAALTRTSSPRRIHPQGPSYVTERAKLLRAIDADWHTVLRRFILLDIQEDVSGKNLEHIWAALNTIVVFDFEPGPALLDRLDYHNWDPLNISEQQGLFLESLARNVEWYCPKYLYGSRMREQAEASHTKPVQMPISAICFREKPLTCASRSRIQSCPSYRRISTPRTAATSVVHALEACRLPRLAGFSPETRK</sequence>
<evidence type="ECO:0000313" key="1">
    <source>
        <dbReference type="EMBL" id="KAF9517123.1"/>
    </source>
</evidence>
<accession>A0A9P6B3Q0</accession>
<proteinExistence type="predicted"/>
<keyword evidence="2" id="KW-1185">Reference proteome</keyword>
<organism evidence="1 2">
    <name type="scientific">Hydnum rufescens UP504</name>
    <dbReference type="NCBI Taxonomy" id="1448309"/>
    <lineage>
        <taxon>Eukaryota</taxon>
        <taxon>Fungi</taxon>
        <taxon>Dikarya</taxon>
        <taxon>Basidiomycota</taxon>
        <taxon>Agaricomycotina</taxon>
        <taxon>Agaricomycetes</taxon>
        <taxon>Cantharellales</taxon>
        <taxon>Hydnaceae</taxon>
        <taxon>Hydnum</taxon>
    </lineage>
</organism>
<comment type="caution">
    <text evidence="1">The sequence shown here is derived from an EMBL/GenBank/DDBJ whole genome shotgun (WGS) entry which is preliminary data.</text>
</comment>
<dbReference type="EMBL" id="MU128934">
    <property type="protein sequence ID" value="KAF9517123.1"/>
    <property type="molecule type" value="Genomic_DNA"/>
</dbReference>
<dbReference type="AlphaFoldDB" id="A0A9P6B3Q0"/>
<gene>
    <name evidence="1" type="ORF">BS47DRAFT_1380678</name>
</gene>
<dbReference type="Proteomes" id="UP000886523">
    <property type="component" value="Unassembled WGS sequence"/>
</dbReference>
<evidence type="ECO:0000313" key="2">
    <source>
        <dbReference type="Proteomes" id="UP000886523"/>
    </source>
</evidence>
<protein>
    <submittedName>
        <fullName evidence="1">Uncharacterized protein</fullName>
    </submittedName>
</protein>
<reference evidence="1" key="1">
    <citation type="journal article" date="2020" name="Nat. Commun.">
        <title>Large-scale genome sequencing of mycorrhizal fungi provides insights into the early evolution of symbiotic traits.</title>
        <authorList>
            <person name="Miyauchi S."/>
            <person name="Kiss E."/>
            <person name="Kuo A."/>
            <person name="Drula E."/>
            <person name="Kohler A."/>
            <person name="Sanchez-Garcia M."/>
            <person name="Morin E."/>
            <person name="Andreopoulos B."/>
            <person name="Barry K.W."/>
            <person name="Bonito G."/>
            <person name="Buee M."/>
            <person name="Carver A."/>
            <person name="Chen C."/>
            <person name="Cichocki N."/>
            <person name="Clum A."/>
            <person name="Culley D."/>
            <person name="Crous P.W."/>
            <person name="Fauchery L."/>
            <person name="Girlanda M."/>
            <person name="Hayes R.D."/>
            <person name="Keri Z."/>
            <person name="LaButti K."/>
            <person name="Lipzen A."/>
            <person name="Lombard V."/>
            <person name="Magnuson J."/>
            <person name="Maillard F."/>
            <person name="Murat C."/>
            <person name="Nolan M."/>
            <person name="Ohm R.A."/>
            <person name="Pangilinan J."/>
            <person name="Pereira M.F."/>
            <person name="Perotto S."/>
            <person name="Peter M."/>
            <person name="Pfister S."/>
            <person name="Riley R."/>
            <person name="Sitrit Y."/>
            <person name="Stielow J.B."/>
            <person name="Szollosi G."/>
            <person name="Zifcakova L."/>
            <person name="Stursova M."/>
            <person name="Spatafora J.W."/>
            <person name="Tedersoo L."/>
            <person name="Vaario L.M."/>
            <person name="Yamada A."/>
            <person name="Yan M."/>
            <person name="Wang P."/>
            <person name="Xu J."/>
            <person name="Bruns T."/>
            <person name="Baldrian P."/>
            <person name="Vilgalys R."/>
            <person name="Dunand C."/>
            <person name="Henrissat B."/>
            <person name="Grigoriev I.V."/>
            <person name="Hibbett D."/>
            <person name="Nagy L.G."/>
            <person name="Martin F.M."/>
        </authorList>
    </citation>
    <scope>NUCLEOTIDE SEQUENCE</scope>
    <source>
        <strain evidence="1">UP504</strain>
    </source>
</reference>